<dbReference type="OrthoDB" id="539541at2759"/>
<dbReference type="InterPro" id="IPR031309">
    <property type="entry name" value="Ribosomal_uL5_C"/>
</dbReference>
<dbReference type="FunFam" id="3.30.1440.10:FF:000001">
    <property type="entry name" value="50S ribosomal protein L5"/>
    <property type="match status" value="1"/>
</dbReference>
<organism evidence="7 8">
    <name type="scientific">Penicillium ucsense</name>
    <dbReference type="NCBI Taxonomy" id="2839758"/>
    <lineage>
        <taxon>Eukaryota</taxon>
        <taxon>Fungi</taxon>
        <taxon>Dikarya</taxon>
        <taxon>Ascomycota</taxon>
        <taxon>Pezizomycotina</taxon>
        <taxon>Eurotiomycetes</taxon>
        <taxon>Eurotiomycetidae</taxon>
        <taxon>Eurotiales</taxon>
        <taxon>Aspergillaceae</taxon>
        <taxon>Penicillium</taxon>
    </lineage>
</organism>
<keyword evidence="8" id="KW-1185">Reference proteome</keyword>
<dbReference type="SUPFAM" id="SSF55282">
    <property type="entry name" value="RL5-like"/>
    <property type="match status" value="1"/>
</dbReference>
<dbReference type="GO" id="GO:1990904">
    <property type="term" value="C:ribonucleoprotein complex"/>
    <property type="evidence" value="ECO:0007669"/>
    <property type="project" value="UniProtKB-KW"/>
</dbReference>
<feature type="domain" description="Large ribosomal subunit protein uL5 C-terminal" evidence="6">
    <location>
        <begin position="251"/>
        <end position="349"/>
    </location>
</feature>
<dbReference type="GO" id="GO:0003735">
    <property type="term" value="F:structural constituent of ribosome"/>
    <property type="evidence" value="ECO:0007669"/>
    <property type="project" value="InterPro"/>
</dbReference>
<evidence type="ECO:0000313" key="7">
    <source>
        <dbReference type="EMBL" id="KAF7719605.1"/>
    </source>
</evidence>
<accession>A0A8J8WM22</accession>
<evidence type="ECO:0000256" key="1">
    <source>
        <dbReference type="ARBA" id="ARBA00008553"/>
    </source>
</evidence>
<dbReference type="InterPro" id="IPR022803">
    <property type="entry name" value="Ribosomal_uL5_dom_sf"/>
</dbReference>
<proteinExistence type="inferred from homology"/>
<evidence type="ECO:0000256" key="2">
    <source>
        <dbReference type="ARBA" id="ARBA00022980"/>
    </source>
</evidence>
<evidence type="ECO:0000313" key="8">
    <source>
        <dbReference type="Proteomes" id="UP000631181"/>
    </source>
</evidence>
<dbReference type="Gene3D" id="3.30.1440.10">
    <property type="match status" value="1"/>
</dbReference>
<dbReference type="Pfam" id="PF00673">
    <property type="entry name" value="Ribosomal_L5_C"/>
    <property type="match status" value="1"/>
</dbReference>
<dbReference type="GO" id="GO:0006412">
    <property type="term" value="P:translation"/>
    <property type="evidence" value="ECO:0007669"/>
    <property type="project" value="InterPro"/>
</dbReference>
<evidence type="ECO:0000256" key="4">
    <source>
        <dbReference type="ARBA" id="ARBA00040368"/>
    </source>
</evidence>
<dbReference type="InterPro" id="IPR002132">
    <property type="entry name" value="Ribosomal_uL5"/>
</dbReference>
<evidence type="ECO:0000259" key="6">
    <source>
        <dbReference type="Pfam" id="PF00673"/>
    </source>
</evidence>
<feature type="compositionally biased region" description="Basic and acidic residues" evidence="5">
    <location>
        <begin position="32"/>
        <end position="44"/>
    </location>
</feature>
<dbReference type="PANTHER" id="PTHR11994">
    <property type="entry name" value="60S RIBOSOMAL PROTEIN L11-RELATED"/>
    <property type="match status" value="1"/>
</dbReference>
<dbReference type="GO" id="GO:0005840">
    <property type="term" value="C:ribosome"/>
    <property type="evidence" value="ECO:0007669"/>
    <property type="project" value="UniProtKB-KW"/>
</dbReference>
<evidence type="ECO:0000256" key="5">
    <source>
        <dbReference type="SAM" id="MobiDB-lite"/>
    </source>
</evidence>
<feature type="region of interest" description="Disordered" evidence="5">
    <location>
        <begin position="21"/>
        <end position="109"/>
    </location>
</feature>
<dbReference type="Proteomes" id="UP000631181">
    <property type="component" value="Unassembled WGS sequence"/>
</dbReference>
<evidence type="ECO:0000256" key="3">
    <source>
        <dbReference type="ARBA" id="ARBA00023274"/>
    </source>
</evidence>
<protein>
    <recommendedName>
        <fullName evidence="4">Large ribosomal subunit protein uL5m</fullName>
    </recommendedName>
</protein>
<dbReference type="AlphaFoldDB" id="A0A8J8WM22"/>
<comment type="caution">
    <text evidence="7">The sequence shown here is derived from an EMBL/GenBank/DDBJ whole genome shotgun (WGS) entry which is preliminary data.</text>
</comment>
<comment type="similarity">
    <text evidence="1">Belongs to the universal ribosomal protein uL5 family.</text>
</comment>
<gene>
    <name evidence="7" type="ORF">PECM_005506</name>
</gene>
<dbReference type="EMBL" id="WIWV01000004">
    <property type="protein sequence ID" value="KAF7719605.1"/>
    <property type="molecule type" value="Genomic_DNA"/>
</dbReference>
<reference evidence="7" key="1">
    <citation type="journal article" date="2020" name="Front. Microbiol.">
        <title>Gene regulatory networks of Penicillium echinulatum 2HH and Penicillium oxalicum 114-2 inferred by a computational biology approach.</title>
        <authorList>
            <person name="Lenz A.R."/>
            <person name="Galan-Vasquez E."/>
            <person name="Balbinot E."/>
            <person name="De Abreu F.P."/>
            <person name="De Oliveira N.S."/>
            <person name="Da Rosa L.O."/>
            <person name="De Avila E Silva S."/>
            <person name="Camassola M."/>
            <person name="Dillon A.J.P."/>
            <person name="Perez-Rueda E."/>
        </authorList>
    </citation>
    <scope>NUCLEOTIDE SEQUENCE</scope>
    <source>
        <strain evidence="7">S1M29</strain>
    </source>
</reference>
<keyword evidence="2 7" id="KW-0689">Ribosomal protein</keyword>
<name>A0A8J8WM22_9EURO</name>
<sequence>MAVRESSRHLARSVPRAFVPCNRTPAFLGRRNASDEAPSRRLSDQLDELETASSLSTTVPEDVAKSFDPVARSKGRKSQLPRSRYQFRSPKYDRGPLHPHQPPLPSDPSSRLFVPGPFSLPRAQQTYNATVASDILTLCYVHTPPGFKAPVKAPRLREWDESSPYHKNRPLRGPRGGDVLRLLRKPIKFNNIPEIERITIHSYVKGAAQENSGWLHVAGMAVQAISNVRVETFKSRASVATWSIAPGRDTVAVKAEMYGETMYHFLSKLVDVVLPRIKDWPGVKGSSGDSSGNITFGLEPEQVALFPEIEVNYDMYPPKMIPGCHITLHTTGKSDKDARLLLSAMGVPFYGKIVH</sequence>
<keyword evidence="3" id="KW-0687">Ribonucleoprotein</keyword>